<dbReference type="NCBIfam" id="TIGR04183">
    <property type="entry name" value="Por_Secre_tail"/>
    <property type="match status" value="1"/>
</dbReference>
<protein>
    <submittedName>
        <fullName evidence="3">MBG domain-containing protein</fullName>
    </submittedName>
</protein>
<feature type="domain" description="MBG" evidence="1">
    <location>
        <begin position="362"/>
        <end position="433"/>
    </location>
</feature>
<dbReference type="InterPro" id="IPR013783">
    <property type="entry name" value="Ig-like_fold"/>
</dbReference>
<dbReference type="Proteomes" id="UP001597544">
    <property type="component" value="Unassembled WGS sequence"/>
</dbReference>
<accession>A0ABW5IQX6</accession>
<proteinExistence type="predicted"/>
<evidence type="ECO:0000313" key="3">
    <source>
        <dbReference type="EMBL" id="MFD2516067.1"/>
    </source>
</evidence>
<dbReference type="InterPro" id="IPR041286">
    <property type="entry name" value="MBG_2"/>
</dbReference>
<evidence type="ECO:0000259" key="2">
    <source>
        <dbReference type="Pfam" id="PF18962"/>
    </source>
</evidence>
<reference evidence="4" key="1">
    <citation type="journal article" date="2019" name="Int. J. Syst. Evol. Microbiol.">
        <title>The Global Catalogue of Microorganisms (GCM) 10K type strain sequencing project: providing services to taxonomists for standard genome sequencing and annotation.</title>
        <authorList>
            <consortium name="The Broad Institute Genomics Platform"/>
            <consortium name="The Broad Institute Genome Sequencing Center for Infectious Disease"/>
            <person name="Wu L."/>
            <person name="Ma J."/>
        </authorList>
    </citation>
    <scope>NUCLEOTIDE SEQUENCE [LARGE SCALE GENOMIC DNA]</scope>
    <source>
        <strain evidence="4">KCTC 42498</strain>
    </source>
</reference>
<feature type="domain" description="Secretion system C-terminal sorting" evidence="2">
    <location>
        <begin position="794"/>
        <end position="870"/>
    </location>
</feature>
<name>A0ABW5IQX6_9BACT</name>
<comment type="caution">
    <text evidence="3">The sequence shown here is derived from an EMBL/GenBank/DDBJ whole genome shotgun (WGS) entry which is preliminary data.</text>
</comment>
<organism evidence="3 4">
    <name type="scientific">Pontibacter locisalis</name>
    <dbReference type="NCBI Taxonomy" id="1719035"/>
    <lineage>
        <taxon>Bacteria</taxon>
        <taxon>Pseudomonadati</taxon>
        <taxon>Bacteroidota</taxon>
        <taxon>Cytophagia</taxon>
        <taxon>Cytophagales</taxon>
        <taxon>Hymenobacteraceae</taxon>
        <taxon>Pontibacter</taxon>
    </lineage>
</organism>
<dbReference type="Pfam" id="PF18962">
    <property type="entry name" value="Por_Secre_tail"/>
    <property type="match status" value="1"/>
</dbReference>
<evidence type="ECO:0000313" key="4">
    <source>
        <dbReference type="Proteomes" id="UP001597544"/>
    </source>
</evidence>
<feature type="domain" description="MBG" evidence="1">
    <location>
        <begin position="439"/>
        <end position="520"/>
    </location>
</feature>
<keyword evidence="4" id="KW-1185">Reference proteome</keyword>
<dbReference type="Pfam" id="PF18676">
    <property type="entry name" value="MBG_2"/>
    <property type="match status" value="2"/>
</dbReference>
<dbReference type="RefSeq" id="WP_377512146.1">
    <property type="nucleotide sequence ID" value="NZ_JBHULU010000037.1"/>
</dbReference>
<evidence type="ECO:0000259" key="1">
    <source>
        <dbReference type="Pfam" id="PF18676"/>
    </source>
</evidence>
<dbReference type="EMBL" id="JBHULU010000037">
    <property type="protein sequence ID" value="MFD2516067.1"/>
    <property type="molecule type" value="Genomic_DNA"/>
</dbReference>
<dbReference type="Gene3D" id="2.60.40.10">
    <property type="entry name" value="Immunoglobulins"/>
    <property type="match status" value="1"/>
</dbReference>
<dbReference type="InterPro" id="IPR026444">
    <property type="entry name" value="Secre_tail"/>
</dbReference>
<sequence>MNFKLLLNRRFTEHIVYQRALLVTILFLYTALGVQAQNAYTDAGKSLPTVTSDKDDYAPGEVAIITGSGWVLDSLVDIHLEENPTHEHHHGYHDTKVNSDGTWRIEYPIEERHLGVAFTVIVEGKQSVYKGLAYFTDGNSKLAVDEASGLSGGPITLRARLTQQGGSGPAGNGNGIPSKAIKFTLNGVLVGTAETDANGIASLNTSVPSSIFVGTYNYNKAQSTGVEAIFDGDINATSSSPIGYIASNGGAKLTVTYPSQATTLLVSSSIGTYGGTTTLSATLTSNNAGVSGKVISFTLNGSTVGTALTDNSGIATISAVNLDGINAGNYLNGITATFLGDATYTGNSGTSALTISKKAASVVVAAKTKEYGSADPVLTGTLEGFLAGDNVTASYARVAGETVAGGPYAISATLSPAAVLDNYEITNTASALTINQKPITVTANNASKYCGQTIVFTGTEFTVPAGALVNGDNISTVTLTSAGAIYSATAIGSPYPIVASSAVGTGLSNYSISYVDGALSISATAVDASASSKAVRAGLSTELIASISPKVAGVTVRFFINGNSVGSSLTNANGDATLTVSNLVKDVYMVEAVAGGNCSSSIAYLTVYDPDGSFVTGGGWINSPVYDLPYMKTAGKANFGFNAKYKTGKNEVDQVDGNTTFHLQAGDMNFKSSSHAAMSLVISNYKATYTGEGTINGIGAYEFRVIAIDGDIKGAGNPDHFRIRIWEKGKPSAVVYDNLYGTAENVDPSGANTILGGGSVMIHSVIKGNSTSKSVAAESPVTNNLLQESKFYNYPNAFSDRTTIAFSVDQEQSYLLEVYDVKGALVKKVSMGVAEANKHYEFEVDGRNLAEGIYIARLVTGTKAQSIKMILKK</sequence>
<gene>
    <name evidence="3" type="ORF">ACFSRY_19495</name>
</gene>